<keyword evidence="3" id="KW-1185">Reference proteome</keyword>
<evidence type="ECO:0000259" key="1">
    <source>
        <dbReference type="SMART" id="SM00849"/>
    </source>
</evidence>
<comment type="caution">
    <text evidence="2">The sequence shown here is derived from an EMBL/GenBank/DDBJ whole genome shotgun (WGS) entry which is preliminary data.</text>
</comment>
<dbReference type="InterPro" id="IPR050662">
    <property type="entry name" value="Sec-metab_biosynth-thioest"/>
</dbReference>
<dbReference type="PANTHER" id="PTHR23131">
    <property type="entry name" value="ENDORIBONUCLEASE LACTB2"/>
    <property type="match status" value="1"/>
</dbReference>
<dbReference type="RefSeq" id="WP_187079841.1">
    <property type="nucleotide sequence ID" value="NZ_JACORU010000001.1"/>
</dbReference>
<reference evidence="2" key="1">
    <citation type="submission" date="2020-08" db="EMBL/GenBank/DDBJ databases">
        <title>Ramlibacter sp. GTP1 16S ribosomal RNA gene genome sequencing and assembly.</title>
        <authorList>
            <person name="Kang M."/>
        </authorList>
    </citation>
    <scope>NUCLEOTIDE SEQUENCE</scope>
    <source>
        <strain evidence="2">GTP1</strain>
    </source>
</reference>
<sequence length="302" mass="32405">MLPPGVTVFERGWLSANNILFTGGERTALVDSGYWTHEVQTVALVEGALGARPLDLLLSTHLHSDHCGGNAALQRRYPGVETRVPPGLARFVSAWDPVALTYQPTGQHCPRFRLDGLLVPGASVELGGTSWQVHSAPGHDPHSVILFEPVSRTLISADALWENGFGVVFQELEGERAFDEVGATLDLIEGLRPAVVIPGHGPVFADAVAALANARRRLDSFVRDPAKHAQHAAKVLLKFKLLELQQVPESDLLGWAGSTPYFGMVHARYFADRPAGEWVAGLVGELLRSGAAVREGGLLGNG</sequence>
<dbReference type="AlphaFoldDB" id="A0A923S184"/>
<dbReference type="CDD" id="cd06262">
    <property type="entry name" value="metallo-hydrolase-like_MBL-fold"/>
    <property type="match status" value="1"/>
</dbReference>
<name>A0A923S184_9BURK</name>
<dbReference type="Pfam" id="PF00753">
    <property type="entry name" value="Lactamase_B"/>
    <property type="match status" value="1"/>
</dbReference>
<dbReference type="Gene3D" id="3.60.15.10">
    <property type="entry name" value="Ribonuclease Z/Hydroxyacylglutathione hydrolase-like"/>
    <property type="match status" value="1"/>
</dbReference>
<dbReference type="SMART" id="SM00849">
    <property type="entry name" value="Lactamase_B"/>
    <property type="match status" value="1"/>
</dbReference>
<feature type="domain" description="Metallo-beta-lactamase" evidence="1">
    <location>
        <begin position="15"/>
        <end position="200"/>
    </location>
</feature>
<accession>A0A923S184</accession>
<organism evidence="2 3">
    <name type="scientific">Ramlibacter albus</name>
    <dbReference type="NCBI Taxonomy" id="2079448"/>
    <lineage>
        <taxon>Bacteria</taxon>
        <taxon>Pseudomonadati</taxon>
        <taxon>Pseudomonadota</taxon>
        <taxon>Betaproteobacteria</taxon>
        <taxon>Burkholderiales</taxon>
        <taxon>Comamonadaceae</taxon>
        <taxon>Ramlibacter</taxon>
    </lineage>
</organism>
<dbReference type="SUPFAM" id="SSF56281">
    <property type="entry name" value="Metallo-hydrolase/oxidoreductase"/>
    <property type="match status" value="1"/>
</dbReference>
<protein>
    <submittedName>
        <fullName evidence="2">MBL fold metallo-hydrolase</fullName>
    </submittedName>
</protein>
<dbReference type="EMBL" id="JACORU010000001">
    <property type="protein sequence ID" value="MBC5763388.1"/>
    <property type="molecule type" value="Genomic_DNA"/>
</dbReference>
<dbReference type="PANTHER" id="PTHR23131:SF0">
    <property type="entry name" value="ENDORIBONUCLEASE LACTB2"/>
    <property type="match status" value="1"/>
</dbReference>
<dbReference type="InterPro" id="IPR036866">
    <property type="entry name" value="RibonucZ/Hydroxyglut_hydro"/>
</dbReference>
<evidence type="ECO:0000313" key="3">
    <source>
        <dbReference type="Proteomes" id="UP000596827"/>
    </source>
</evidence>
<evidence type="ECO:0000313" key="2">
    <source>
        <dbReference type="EMBL" id="MBC5763388.1"/>
    </source>
</evidence>
<dbReference type="Proteomes" id="UP000596827">
    <property type="component" value="Unassembled WGS sequence"/>
</dbReference>
<dbReference type="InterPro" id="IPR001279">
    <property type="entry name" value="Metallo-B-lactamas"/>
</dbReference>
<proteinExistence type="predicted"/>
<gene>
    <name evidence="2" type="ORF">H8R02_02915</name>
</gene>